<dbReference type="SUPFAM" id="SSF53335">
    <property type="entry name" value="S-adenosyl-L-methionine-dependent methyltransferases"/>
    <property type="match status" value="1"/>
</dbReference>
<dbReference type="NCBIfam" id="NF033855">
    <property type="entry name" value="tRNA_MNMC2"/>
    <property type="match status" value="1"/>
</dbReference>
<dbReference type="GO" id="GO:0032259">
    <property type="term" value="P:methylation"/>
    <property type="evidence" value="ECO:0007669"/>
    <property type="project" value="UniProtKB-KW"/>
</dbReference>
<accession>A0A368P4Z5</accession>
<comment type="caution">
    <text evidence="2">The sequence shown here is derived from an EMBL/GenBank/DDBJ whole genome shotgun (WGS) entry which is preliminary data.</text>
</comment>
<dbReference type="InterPro" id="IPR047785">
    <property type="entry name" value="tRNA_MNMC2"/>
</dbReference>
<dbReference type="PANTHER" id="PTHR39963:SF1">
    <property type="entry name" value="MNMC-LIKE METHYLTRANSFERASE DOMAIN-CONTAINING PROTEIN"/>
    <property type="match status" value="1"/>
</dbReference>
<protein>
    <submittedName>
        <fullName evidence="2">SAM-dependent methyltransferase</fullName>
    </submittedName>
</protein>
<dbReference type="AlphaFoldDB" id="A0A368P4Z5"/>
<dbReference type="Pfam" id="PF05430">
    <property type="entry name" value="Methyltransf_30"/>
    <property type="match status" value="1"/>
</dbReference>
<gene>
    <name evidence="2" type="ORF">DU428_10940</name>
</gene>
<keyword evidence="2" id="KW-0808">Transferase</keyword>
<keyword evidence="3" id="KW-1185">Reference proteome</keyword>
<proteinExistence type="predicted"/>
<evidence type="ECO:0000313" key="3">
    <source>
        <dbReference type="Proteomes" id="UP000252249"/>
    </source>
</evidence>
<dbReference type="Gene3D" id="3.40.50.150">
    <property type="entry name" value="Vaccinia Virus protein VP39"/>
    <property type="match status" value="1"/>
</dbReference>
<evidence type="ECO:0000259" key="1">
    <source>
        <dbReference type="Pfam" id="PF05430"/>
    </source>
</evidence>
<dbReference type="OrthoDB" id="9786494at2"/>
<dbReference type="InterPro" id="IPR029063">
    <property type="entry name" value="SAM-dependent_MTases_sf"/>
</dbReference>
<organism evidence="2 3">
    <name type="scientific">Oceanihabitans sediminis</name>
    <dbReference type="NCBI Taxonomy" id="1812012"/>
    <lineage>
        <taxon>Bacteria</taxon>
        <taxon>Pseudomonadati</taxon>
        <taxon>Bacteroidota</taxon>
        <taxon>Flavobacteriia</taxon>
        <taxon>Flavobacteriales</taxon>
        <taxon>Flavobacteriaceae</taxon>
        <taxon>Oceanihabitans</taxon>
    </lineage>
</organism>
<dbReference type="RefSeq" id="WP_072350705.1">
    <property type="nucleotide sequence ID" value="NZ_JAWVXR010000004.1"/>
</dbReference>
<feature type="domain" description="MnmC-like methyltransferase" evidence="1">
    <location>
        <begin position="148"/>
        <end position="224"/>
    </location>
</feature>
<evidence type="ECO:0000313" key="2">
    <source>
        <dbReference type="EMBL" id="RCU56859.1"/>
    </source>
</evidence>
<dbReference type="Proteomes" id="UP000252249">
    <property type="component" value="Unassembled WGS sequence"/>
</dbReference>
<dbReference type="GO" id="GO:0004808">
    <property type="term" value="F:tRNA (5-methylaminomethyl-2-thiouridylate)(34)-methyltransferase activity"/>
    <property type="evidence" value="ECO:0007669"/>
    <property type="project" value="InterPro"/>
</dbReference>
<dbReference type="GO" id="GO:0016645">
    <property type="term" value="F:oxidoreductase activity, acting on the CH-NH group of donors"/>
    <property type="evidence" value="ECO:0007669"/>
    <property type="project" value="InterPro"/>
</dbReference>
<reference evidence="2 3" key="1">
    <citation type="submission" date="2018-07" db="EMBL/GenBank/DDBJ databases">
        <title>Oceanihabitans testaceum sp. nov., isolated from marine sediment.</title>
        <authorList>
            <person name="Li C.-M."/>
        </authorList>
    </citation>
    <scope>NUCLEOTIDE SEQUENCE [LARGE SCALE GENOMIC DNA]</scope>
    <source>
        <strain evidence="2 3">S9-10</strain>
    </source>
</reference>
<sequence>MKRKIIITDDGSSTIQIPEWNEQYHSTHGAIQEAQHVFIKNGLHYFVSENKTKTIAILEIGFGTGLNAFITLLESEKLKLNINYHGVEAYPVALEELKQLNYVSQLQAFKKEEAFHKMHVTPWGATHSITESFQLHKEQKDFLEITHQEAFDVIYFDAFGARVQPELWTEFVFEIMYKALKPNGVLVTYAARGSVKRALKSIGFTLERLAGPPGKRHMLRAVKNV</sequence>
<dbReference type="PANTHER" id="PTHR39963">
    <property type="entry name" value="SLL0983 PROTEIN"/>
    <property type="match status" value="1"/>
</dbReference>
<name>A0A368P4Z5_9FLAO</name>
<dbReference type="InterPro" id="IPR008471">
    <property type="entry name" value="MnmC-like_methylTransf"/>
</dbReference>
<keyword evidence="2" id="KW-0489">Methyltransferase</keyword>
<dbReference type="EMBL" id="QPIG01000004">
    <property type="protein sequence ID" value="RCU56859.1"/>
    <property type="molecule type" value="Genomic_DNA"/>
</dbReference>